<evidence type="ECO:0000256" key="3">
    <source>
        <dbReference type="ARBA" id="ARBA00022723"/>
    </source>
</evidence>
<keyword evidence="7" id="KW-0805">Transcription regulation</keyword>
<reference evidence="14" key="1">
    <citation type="thesis" date="2021" institute="BYU ScholarsArchive" country="Provo, UT, USA">
        <title>Applications of and Algorithms for Genome Assembly and Genomic Analyses with an Emphasis on Marine Teleosts.</title>
        <authorList>
            <person name="Pickett B.D."/>
        </authorList>
    </citation>
    <scope>NUCLEOTIDE SEQUENCE</scope>
    <source>
        <strain evidence="14">HI-2016</strain>
    </source>
</reference>
<feature type="domain" description="C2H2-type" evidence="13">
    <location>
        <begin position="259"/>
        <end position="286"/>
    </location>
</feature>
<evidence type="ECO:0000256" key="8">
    <source>
        <dbReference type="ARBA" id="ARBA00023163"/>
    </source>
</evidence>
<feature type="domain" description="C2H2-type" evidence="13">
    <location>
        <begin position="287"/>
        <end position="311"/>
    </location>
</feature>
<dbReference type="InterPro" id="IPR013087">
    <property type="entry name" value="Znf_C2H2_type"/>
</dbReference>
<dbReference type="GO" id="GO:0000978">
    <property type="term" value="F:RNA polymerase II cis-regulatory region sequence-specific DNA binding"/>
    <property type="evidence" value="ECO:0007669"/>
    <property type="project" value="TreeGrafter"/>
</dbReference>
<feature type="compositionally biased region" description="Low complexity" evidence="11">
    <location>
        <begin position="996"/>
        <end position="1010"/>
    </location>
</feature>
<evidence type="ECO:0000256" key="11">
    <source>
        <dbReference type="SAM" id="MobiDB-lite"/>
    </source>
</evidence>
<accession>A0A8T2MUV4</accession>
<dbReference type="Pfam" id="PF00096">
    <property type="entry name" value="zf-C2H2"/>
    <property type="match status" value="2"/>
</dbReference>
<protein>
    <recommendedName>
        <fullName evidence="13">C2H2-type domain-containing protein</fullName>
    </recommendedName>
</protein>
<feature type="region of interest" description="Disordered" evidence="11">
    <location>
        <begin position="892"/>
        <end position="1064"/>
    </location>
</feature>
<feature type="chain" id="PRO_5035805641" description="C2H2-type domain-containing protein" evidence="12">
    <location>
        <begin position="25"/>
        <end position="1064"/>
    </location>
</feature>
<feature type="compositionally biased region" description="Polar residues" evidence="11">
    <location>
        <begin position="974"/>
        <end position="989"/>
    </location>
</feature>
<dbReference type="SUPFAM" id="SSF57667">
    <property type="entry name" value="beta-beta-alpha zinc fingers"/>
    <property type="match status" value="1"/>
</dbReference>
<proteinExistence type="predicted"/>
<evidence type="ECO:0000256" key="9">
    <source>
        <dbReference type="ARBA" id="ARBA00023242"/>
    </source>
</evidence>
<evidence type="ECO:0000256" key="1">
    <source>
        <dbReference type="ARBA" id="ARBA00004123"/>
    </source>
</evidence>
<dbReference type="FunFam" id="3.30.160.60:FF:000033">
    <property type="entry name" value="Immunodeficiency virus type I enhancer binding protein 1"/>
    <property type="match status" value="1"/>
</dbReference>
<feature type="non-terminal residue" evidence="14">
    <location>
        <position position="1"/>
    </location>
</feature>
<keyword evidence="5 10" id="KW-0863">Zinc-finger</keyword>
<dbReference type="InterPro" id="IPR036236">
    <property type="entry name" value="Znf_C2H2_sf"/>
</dbReference>
<evidence type="ECO:0000256" key="12">
    <source>
        <dbReference type="SAM" id="SignalP"/>
    </source>
</evidence>
<dbReference type="GO" id="GO:0008270">
    <property type="term" value="F:zinc ion binding"/>
    <property type="evidence" value="ECO:0007669"/>
    <property type="project" value="UniProtKB-KW"/>
</dbReference>
<dbReference type="GO" id="GO:0005634">
    <property type="term" value="C:nucleus"/>
    <property type="evidence" value="ECO:0007669"/>
    <property type="project" value="UniProtKB-SubCell"/>
</dbReference>
<dbReference type="GO" id="GO:0000981">
    <property type="term" value="F:DNA-binding transcription factor activity, RNA polymerase II-specific"/>
    <property type="evidence" value="ECO:0007669"/>
    <property type="project" value="TreeGrafter"/>
</dbReference>
<keyword evidence="12" id="KW-0732">Signal</keyword>
<keyword evidence="9" id="KW-0539">Nucleus</keyword>
<evidence type="ECO:0000256" key="10">
    <source>
        <dbReference type="PROSITE-ProRule" id="PRU00042"/>
    </source>
</evidence>
<dbReference type="EMBL" id="JAFBMS010002479">
    <property type="protein sequence ID" value="KAG9328257.1"/>
    <property type="molecule type" value="Genomic_DNA"/>
</dbReference>
<keyword evidence="15" id="KW-1185">Reference proteome</keyword>
<dbReference type="InterPro" id="IPR051969">
    <property type="entry name" value="Zinc-finger_DNA-bd_regulators"/>
</dbReference>
<keyword evidence="6" id="KW-0862">Zinc</keyword>
<evidence type="ECO:0000256" key="7">
    <source>
        <dbReference type="ARBA" id="ARBA00023015"/>
    </source>
</evidence>
<keyword evidence="3" id="KW-0479">Metal-binding</keyword>
<evidence type="ECO:0000259" key="13">
    <source>
        <dbReference type="PROSITE" id="PS50157"/>
    </source>
</evidence>
<dbReference type="PANTHER" id="PTHR45944:SF5">
    <property type="entry name" value="TRANSCRIPTION FACTOR HIVEP3"/>
    <property type="match status" value="1"/>
</dbReference>
<keyword evidence="4" id="KW-0677">Repeat</keyword>
<dbReference type="OrthoDB" id="10042249at2759"/>
<feature type="compositionally biased region" description="Basic and acidic residues" evidence="11">
    <location>
        <begin position="432"/>
        <end position="448"/>
    </location>
</feature>
<comment type="caution">
    <text evidence="14">The sequence shown here is derived from an EMBL/GenBank/DDBJ whole genome shotgun (WGS) entry which is preliminary data.</text>
</comment>
<feature type="compositionally biased region" description="Acidic residues" evidence="11">
    <location>
        <begin position="449"/>
        <end position="466"/>
    </location>
</feature>
<evidence type="ECO:0000256" key="6">
    <source>
        <dbReference type="ARBA" id="ARBA00022833"/>
    </source>
</evidence>
<dbReference type="PROSITE" id="PS50157">
    <property type="entry name" value="ZINC_FINGER_C2H2_2"/>
    <property type="match status" value="2"/>
</dbReference>
<keyword evidence="8" id="KW-0804">Transcription</keyword>
<dbReference type="AlphaFoldDB" id="A0A8T2MUV4"/>
<dbReference type="PANTHER" id="PTHR45944">
    <property type="entry name" value="SCHNURRI, ISOFORM F"/>
    <property type="match status" value="1"/>
</dbReference>
<dbReference type="FunFam" id="3.30.160.60:FF:000083">
    <property type="entry name" value="Immunodeficiency virus type I enhancer binding protein 1"/>
    <property type="match status" value="1"/>
</dbReference>
<evidence type="ECO:0000256" key="5">
    <source>
        <dbReference type="ARBA" id="ARBA00022771"/>
    </source>
</evidence>
<organism evidence="14 15">
    <name type="scientific">Albula glossodonta</name>
    <name type="common">roundjaw bonefish</name>
    <dbReference type="NCBI Taxonomy" id="121402"/>
    <lineage>
        <taxon>Eukaryota</taxon>
        <taxon>Metazoa</taxon>
        <taxon>Chordata</taxon>
        <taxon>Craniata</taxon>
        <taxon>Vertebrata</taxon>
        <taxon>Euteleostomi</taxon>
        <taxon>Actinopterygii</taxon>
        <taxon>Neopterygii</taxon>
        <taxon>Teleostei</taxon>
        <taxon>Albuliformes</taxon>
        <taxon>Albulidae</taxon>
        <taxon>Albula</taxon>
    </lineage>
</organism>
<evidence type="ECO:0000313" key="15">
    <source>
        <dbReference type="Proteomes" id="UP000824540"/>
    </source>
</evidence>
<sequence>QLAKAQGWSLLLLLLLAGFPKLRYKGWSQSPGMFRVRVGSLTGRRHTPVLGGVAPDGAGGILCSPDQKYNLSITGGTNPRAPSATPSWANTSTDSAFLKGQTVEPSDRAFEELFQPSFLQTQVWKSLCVLRLEISSGSMFVLLREPMKERDREQTGASRLRCPVPLPPSSPYPLLPFSIFLFHSLRAPSSLTLSRPLTFCPPCSPPPHFHSSICFPPCPLLPTSSMAPWTLTQGSCTPPCRYKSNEEYVYVRGRGRGKYVCEECGIRCKKPSMLKKHIRTHTDVRPYVCKHCNFAFKTKGNLTKHMKSKAHGKKCQEISEQGGPSLDELEAEDGGGEQGVVRIFACSQTQAASRGVKGQAVVSRPRRGMKKSSAAIKRNIWAACAPGLCGDKFRDRQSHTEPPPLRAKDKPFKPAPFKKSFNEGPTCLFGGGEERVGGPEDQEEHQFSDVDDSEDDDDNEEEEEEESSSHDEPPSSCSPDTRLSSGGRSDSGLPSQRNTPEPHLPAAQERDPGPSQQDYPSPRKLWPSGRASSPGSKRALFSPRGPWETSPRAFSPSGEGSPLRHLSPGRGISPGREVSPLRCLSPRLEVSPNRHLSPSPERGPSPIRPLSPGRYPSPRALPSPIHPGAHSRVRGSPIRTPGDTPSTDPPEGRQGLGLALGVRVRVRVRVWVRVRGLGLGFGLGVRVRVRVSVILLSSADPLHDHHTRVNTYPFQELLAEVMRPRQTDRRLEVTQDRAVSALDPAQKPPHSAVHAREKTSKRECVTLQHSVTDGVITSTLVRLMLVTDDGVQHPNYYTAQGPGSYLLLTEVSEVSLDENTFSVVEERGMFPEACLFPPALRLSPLPAGESGGGHTSPRRLDHVFSHLPLHSRQGPRAACLMIPIGGIQMVQPWPCPPHPKPSATRPHDRREAFPPATSGRGILQDYRVQEEEAAAGTSSQSGLGAGRRRRATPPDKQDSQTGGEDPTDTGIKQYGSSRTRAHSQGSTLVAATKVGATTSQTSESSSADPSPSQPAPPTHRTRQLSDREGAQGGRGRRRGLEQTGGGAGGRVTASKNKDSKTGST</sequence>
<name>A0A8T2MUV4_9TELE</name>
<dbReference type="Gene3D" id="3.30.160.60">
    <property type="entry name" value="Classic Zinc Finger"/>
    <property type="match status" value="2"/>
</dbReference>
<gene>
    <name evidence="14" type="ORF">JZ751_015487</name>
</gene>
<comment type="subcellular location">
    <subcellularLocation>
        <location evidence="1">Nucleus</location>
    </subcellularLocation>
</comment>
<feature type="compositionally biased region" description="Basic and acidic residues" evidence="11">
    <location>
        <begin position="1055"/>
        <end position="1064"/>
    </location>
</feature>
<feature type="signal peptide" evidence="12">
    <location>
        <begin position="1"/>
        <end position="24"/>
    </location>
</feature>
<dbReference type="Proteomes" id="UP000824540">
    <property type="component" value="Unassembled WGS sequence"/>
</dbReference>
<evidence type="ECO:0000256" key="4">
    <source>
        <dbReference type="ARBA" id="ARBA00022737"/>
    </source>
</evidence>
<evidence type="ECO:0000256" key="2">
    <source>
        <dbReference type="ARBA" id="ARBA00022553"/>
    </source>
</evidence>
<feature type="compositionally biased region" description="Low complexity" evidence="11">
    <location>
        <begin position="474"/>
        <end position="495"/>
    </location>
</feature>
<dbReference type="SMART" id="SM00355">
    <property type="entry name" value="ZnF_C2H2"/>
    <property type="match status" value="2"/>
</dbReference>
<feature type="region of interest" description="Disordered" evidence="11">
    <location>
        <begin position="394"/>
        <end position="655"/>
    </location>
</feature>
<dbReference type="PROSITE" id="PS00028">
    <property type="entry name" value="ZINC_FINGER_C2H2_1"/>
    <property type="match status" value="2"/>
</dbReference>
<keyword evidence="2" id="KW-0597">Phosphoprotein</keyword>
<evidence type="ECO:0000313" key="14">
    <source>
        <dbReference type="EMBL" id="KAG9328257.1"/>
    </source>
</evidence>